<protein>
    <submittedName>
        <fullName evidence="1">Uncharacterized protein</fullName>
    </submittedName>
</protein>
<evidence type="ECO:0000313" key="1">
    <source>
        <dbReference type="EMBL" id="KAB0874764.1"/>
    </source>
</evidence>
<proteinExistence type="predicted"/>
<accession>A0ABQ6TW08</accession>
<keyword evidence="2" id="KW-1185">Reference proteome</keyword>
<comment type="caution">
    <text evidence="1">The sequence shown here is derived from an EMBL/GenBank/DDBJ whole genome shotgun (WGS) entry which is preliminary data.</text>
</comment>
<dbReference type="Proteomes" id="UP000469927">
    <property type="component" value="Unassembled WGS sequence"/>
</dbReference>
<dbReference type="RefSeq" id="WP_131824744.1">
    <property type="nucleotide sequence ID" value="NZ_JADKNN010000069.1"/>
</dbReference>
<dbReference type="EMBL" id="WAGD01000060">
    <property type="protein sequence ID" value="KAB0874764.1"/>
    <property type="molecule type" value="Genomic_DNA"/>
</dbReference>
<evidence type="ECO:0000313" key="2">
    <source>
        <dbReference type="Proteomes" id="UP000469927"/>
    </source>
</evidence>
<reference evidence="1 2" key="1">
    <citation type="submission" date="2019-08" db="EMBL/GenBank/DDBJ databases">
        <title>Prevalence, distribution, and phylogeny of type two toxin-antitoxin genes possessed by Cronobacter species where C. sakazakii homologs follow sequence type lineages.</title>
        <authorList>
            <person name="Finkelstein S."/>
            <person name="Negrete F."/>
            <person name="Jang H."/>
            <person name="Gopinath G.R."/>
            <person name="Tall B.D."/>
        </authorList>
    </citation>
    <scope>NUCLEOTIDE SEQUENCE [LARGE SCALE GENOMIC DNA]</scope>
    <source>
        <strain evidence="1 2">MOD1_GK1257</strain>
    </source>
</reference>
<sequence length="64" mass="6796">MFDGGYASLTRPVKPEATYSSFAGGVSETPPLPPCAGNKNSYTFLLNKNSVNGMVLSRRVNGDL</sequence>
<gene>
    <name evidence="1" type="ORF">FZI19_16955</name>
</gene>
<organism evidence="1 2">
    <name type="scientific">Cronobacter muytjensii</name>
    <dbReference type="NCBI Taxonomy" id="413501"/>
    <lineage>
        <taxon>Bacteria</taxon>
        <taxon>Pseudomonadati</taxon>
        <taxon>Pseudomonadota</taxon>
        <taxon>Gammaproteobacteria</taxon>
        <taxon>Enterobacterales</taxon>
        <taxon>Enterobacteriaceae</taxon>
        <taxon>Cronobacter</taxon>
    </lineage>
</organism>
<name>A0ABQ6TW08_9ENTR</name>